<dbReference type="Pfam" id="PF01261">
    <property type="entry name" value="AP_endonuc_2"/>
    <property type="match status" value="1"/>
</dbReference>
<feature type="domain" description="Xylose isomerase-like TIM barrel" evidence="2">
    <location>
        <begin position="68"/>
        <end position="271"/>
    </location>
</feature>
<evidence type="ECO:0000313" key="3">
    <source>
        <dbReference type="EMBL" id="TVZ02439.1"/>
    </source>
</evidence>
<gene>
    <name evidence="3" type="ORF">EAS64_26950</name>
</gene>
<dbReference type="GO" id="GO:0016853">
    <property type="term" value="F:isomerase activity"/>
    <property type="evidence" value="ECO:0007669"/>
    <property type="project" value="UniProtKB-KW"/>
</dbReference>
<dbReference type="SUPFAM" id="SSF51658">
    <property type="entry name" value="Xylose isomerase-like"/>
    <property type="match status" value="1"/>
</dbReference>
<dbReference type="EMBL" id="RPFW01000005">
    <property type="protein sequence ID" value="TVZ02439.1"/>
    <property type="molecule type" value="Genomic_DNA"/>
</dbReference>
<evidence type="ECO:0000256" key="1">
    <source>
        <dbReference type="SAM" id="MobiDB-lite"/>
    </source>
</evidence>
<protein>
    <submittedName>
        <fullName evidence="3">Sugar phosphate isomerase/epimerase</fullName>
    </submittedName>
</protein>
<accession>A0A6P2BTJ9</accession>
<keyword evidence="3" id="KW-0413">Isomerase</keyword>
<dbReference type="OrthoDB" id="9787068at2"/>
<evidence type="ECO:0000313" key="4">
    <source>
        <dbReference type="Proteomes" id="UP000460272"/>
    </source>
</evidence>
<feature type="region of interest" description="Disordered" evidence="1">
    <location>
        <begin position="1"/>
        <end position="20"/>
    </location>
</feature>
<dbReference type="InterPro" id="IPR050312">
    <property type="entry name" value="IolE/XylAMocC-like"/>
</dbReference>
<evidence type="ECO:0000259" key="2">
    <source>
        <dbReference type="Pfam" id="PF01261"/>
    </source>
</evidence>
<proteinExistence type="predicted"/>
<keyword evidence="4" id="KW-1185">Reference proteome</keyword>
<dbReference type="AlphaFoldDB" id="A0A6P2BTJ9"/>
<name>A0A6P2BTJ9_9ACTN</name>
<dbReference type="InterPro" id="IPR013022">
    <property type="entry name" value="Xyl_isomerase-like_TIM-brl"/>
</dbReference>
<sequence>MAGRGADRGGGAAPCPPPYRQRARLMPAHPRISVSAMSSVRWSFEEDLALWRDLGLGWAGLIGAKLGDGIEAGTAALAEAGIRVSTVIVPRFDLGARASWAATHEAHRRWIDAVAKYDGWSVYLTPGRPTGDLWEELLERLAEAAAPSVAYARDRGLRLAFEPSKRTEVSFVNNLADAVDVAERTGLEIVADIGNFWMERDLRATLLRAAPHIGLVQLTDVSIGAVLSPDDPPSGGRVPFGEGDLPVARILADIKDTGYAGPLELELVGPPGDSEGYGPVIRRGVSAAAAMLANAGL</sequence>
<dbReference type="Proteomes" id="UP000460272">
    <property type="component" value="Unassembled WGS sequence"/>
</dbReference>
<organism evidence="3 4">
    <name type="scientific">Trebonia kvetii</name>
    <dbReference type="NCBI Taxonomy" id="2480626"/>
    <lineage>
        <taxon>Bacteria</taxon>
        <taxon>Bacillati</taxon>
        <taxon>Actinomycetota</taxon>
        <taxon>Actinomycetes</taxon>
        <taxon>Streptosporangiales</taxon>
        <taxon>Treboniaceae</taxon>
        <taxon>Trebonia</taxon>
    </lineage>
</organism>
<dbReference type="Gene3D" id="3.20.20.150">
    <property type="entry name" value="Divalent-metal-dependent TIM barrel enzymes"/>
    <property type="match status" value="1"/>
</dbReference>
<dbReference type="PANTHER" id="PTHR12110:SF52">
    <property type="entry name" value="XYLOSE ISOMERASE"/>
    <property type="match status" value="1"/>
</dbReference>
<dbReference type="PANTHER" id="PTHR12110">
    <property type="entry name" value="HYDROXYPYRUVATE ISOMERASE"/>
    <property type="match status" value="1"/>
</dbReference>
<comment type="caution">
    <text evidence="3">The sequence shown here is derived from an EMBL/GenBank/DDBJ whole genome shotgun (WGS) entry which is preliminary data.</text>
</comment>
<dbReference type="InterPro" id="IPR036237">
    <property type="entry name" value="Xyl_isomerase-like_sf"/>
</dbReference>
<reference evidence="3 4" key="1">
    <citation type="submission" date="2018-11" db="EMBL/GenBank/DDBJ databases">
        <title>Trebonia kvetii gen.nov., sp.nov., a novel acidophilic actinobacterium, and proposal of the new actinobacterial family Treboniaceae fam. nov.</title>
        <authorList>
            <person name="Rapoport D."/>
            <person name="Sagova-Mareckova M."/>
            <person name="Sedlacek I."/>
            <person name="Provaznik J."/>
            <person name="Kralova S."/>
            <person name="Pavlinic D."/>
            <person name="Benes V."/>
            <person name="Kopecky J."/>
        </authorList>
    </citation>
    <scope>NUCLEOTIDE SEQUENCE [LARGE SCALE GENOMIC DNA]</scope>
    <source>
        <strain evidence="3 4">15Tr583</strain>
    </source>
</reference>